<gene>
    <name evidence="1" type="ORF">BDZ94DRAFT_500377</name>
</gene>
<dbReference type="OrthoDB" id="3244156at2759"/>
<keyword evidence="2" id="KW-1185">Reference proteome</keyword>
<sequence length="199" mass="22188">MIMGDPVYVEPQPGSDYAKMDSPRQSSASFGSYMSRIQKFFHDINELPWVADRVTVDYFPGQNRRRERPVPTRRPRHVTSWYNAHPEPPSPPSDLFSASPPMVTFQFQHANDPPSNAPFAAVIYPSGNAVPATSAAYGAARGLDHNTYPMAMVSSYPTPTHQRQHTTPVYPHGYVSYQQEGAAAAQYPELSVHMPQPRA</sequence>
<proteinExistence type="predicted"/>
<protein>
    <submittedName>
        <fullName evidence="1">Uncharacterized protein</fullName>
    </submittedName>
</protein>
<comment type="caution">
    <text evidence="1">The sequence shown here is derived from an EMBL/GenBank/DDBJ whole genome shotgun (WGS) entry which is preliminary data.</text>
</comment>
<dbReference type="AlphaFoldDB" id="A0A9P5XS98"/>
<name>A0A9P5XS98_9AGAR</name>
<accession>A0A9P5XS98</accession>
<dbReference type="Proteomes" id="UP000807353">
    <property type="component" value="Unassembled WGS sequence"/>
</dbReference>
<organism evidence="1 2">
    <name type="scientific">Collybia nuda</name>
    <dbReference type="NCBI Taxonomy" id="64659"/>
    <lineage>
        <taxon>Eukaryota</taxon>
        <taxon>Fungi</taxon>
        <taxon>Dikarya</taxon>
        <taxon>Basidiomycota</taxon>
        <taxon>Agaricomycotina</taxon>
        <taxon>Agaricomycetes</taxon>
        <taxon>Agaricomycetidae</taxon>
        <taxon>Agaricales</taxon>
        <taxon>Tricholomatineae</taxon>
        <taxon>Clitocybaceae</taxon>
        <taxon>Collybia</taxon>
    </lineage>
</organism>
<dbReference type="EMBL" id="MU150489">
    <property type="protein sequence ID" value="KAF9455938.1"/>
    <property type="molecule type" value="Genomic_DNA"/>
</dbReference>
<reference evidence="1" key="1">
    <citation type="submission" date="2020-11" db="EMBL/GenBank/DDBJ databases">
        <authorList>
            <consortium name="DOE Joint Genome Institute"/>
            <person name="Ahrendt S."/>
            <person name="Riley R."/>
            <person name="Andreopoulos W."/>
            <person name="Labutti K."/>
            <person name="Pangilinan J."/>
            <person name="Ruiz-Duenas F.J."/>
            <person name="Barrasa J.M."/>
            <person name="Sanchez-Garcia M."/>
            <person name="Camarero S."/>
            <person name="Miyauchi S."/>
            <person name="Serrano A."/>
            <person name="Linde D."/>
            <person name="Babiker R."/>
            <person name="Drula E."/>
            <person name="Ayuso-Fernandez I."/>
            <person name="Pacheco R."/>
            <person name="Padilla G."/>
            <person name="Ferreira P."/>
            <person name="Barriuso J."/>
            <person name="Kellner H."/>
            <person name="Castanera R."/>
            <person name="Alfaro M."/>
            <person name="Ramirez L."/>
            <person name="Pisabarro A.G."/>
            <person name="Kuo A."/>
            <person name="Tritt A."/>
            <person name="Lipzen A."/>
            <person name="He G."/>
            <person name="Yan M."/>
            <person name="Ng V."/>
            <person name="Cullen D."/>
            <person name="Martin F."/>
            <person name="Rosso M.-N."/>
            <person name="Henrissat B."/>
            <person name="Hibbett D."/>
            <person name="Martinez A.T."/>
            <person name="Grigoriev I.V."/>
        </authorList>
    </citation>
    <scope>NUCLEOTIDE SEQUENCE</scope>
    <source>
        <strain evidence="1">CBS 247.69</strain>
    </source>
</reference>
<evidence type="ECO:0000313" key="1">
    <source>
        <dbReference type="EMBL" id="KAF9455938.1"/>
    </source>
</evidence>
<evidence type="ECO:0000313" key="2">
    <source>
        <dbReference type="Proteomes" id="UP000807353"/>
    </source>
</evidence>